<evidence type="ECO:0000313" key="6">
    <source>
        <dbReference type="Proteomes" id="UP000825483"/>
    </source>
</evidence>
<evidence type="ECO:0000256" key="2">
    <source>
        <dbReference type="ARBA" id="ARBA00022490"/>
    </source>
</evidence>
<dbReference type="InterPro" id="IPR006495">
    <property type="entry name" value="CitD"/>
</dbReference>
<proteinExistence type="predicted"/>
<keyword evidence="3 4" id="KW-0597">Phosphoprotein</keyword>
<evidence type="ECO:0000313" key="5">
    <source>
        <dbReference type="EMBL" id="GJG57803.1"/>
    </source>
</evidence>
<feature type="modified residue" description="O-(phosphoribosyl dephospho-coenzyme A)serine" evidence="4">
    <location>
        <position position="13"/>
    </location>
</feature>
<dbReference type="Pfam" id="PF06857">
    <property type="entry name" value="ACP"/>
    <property type="match status" value="1"/>
</dbReference>
<gene>
    <name evidence="5" type="primary">citD</name>
    <name evidence="5" type="ORF">PRLR5076_06540</name>
</gene>
<comment type="subcellular location">
    <subcellularLocation>
        <location evidence="1">Cytoplasm</location>
    </subcellularLocation>
</comment>
<organism evidence="5 6">
    <name type="scientific">Prevotella lacticifex</name>
    <dbReference type="NCBI Taxonomy" id="2854755"/>
    <lineage>
        <taxon>Bacteria</taxon>
        <taxon>Pseudomonadati</taxon>
        <taxon>Bacteroidota</taxon>
        <taxon>Bacteroidia</taxon>
        <taxon>Bacteroidales</taxon>
        <taxon>Prevotellaceae</taxon>
        <taxon>Prevotella</taxon>
    </lineage>
</organism>
<dbReference type="PIRSF" id="PIRSF002736">
    <property type="entry name" value="Citrt_lyas_gamma"/>
    <property type="match status" value="1"/>
</dbReference>
<accession>A0A9R1C875</accession>
<dbReference type="EMBL" id="BPUB01000001">
    <property type="protein sequence ID" value="GJG57803.1"/>
    <property type="molecule type" value="Genomic_DNA"/>
</dbReference>
<keyword evidence="5" id="KW-0456">Lyase</keyword>
<dbReference type="GeneID" id="72468705"/>
<protein>
    <submittedName>
        <fullName evidence="5">Citrate lyase acyl carrier protein</fullName>
    </submittedName>
</protein>
<evidence type="ECO:0000256" key="4">
    <source>
        <dbReference type="PIRSR" id="PIRSR002736-50"/>
    </source>
</evidence>
<dbReference type="GO" id="GO:0016829">
    <property type="term" value="F:lyase activity"/>
    <property type="evidence" value="ECO:0007669"/>
    <property type="project" value="UniProtKB-KW"/>
</dbReference>
<name>A0A9R1C875_9BACT</name>
<dbReference type="GO" id="GO:0005737">
    <property type="term" value="C:cytoplasm"/>
    <property type="evidence" value="ECO:0007669"/>
    <property type="project" value="UniProtKB-SubCell"/>
</dbReference>
<dbReference type="AlphaFoldDB" id="A0A9R1C875"/>
<dbReference type="Proteomes" id="UP000825483">
    <property type="component" value="Unassembled WGS sequence"/>
</dbReference>
<sequence length="93" mass="9915">MEIKNAFAGTLESGDILIQIEPSDTPGLTIDLESTVAYQFGDQIKKVIADTLKGMGIGQAYVRATDKGALDCTIRARATAAVVRATGKDVWQD</sequence>
<comment type="caution">
    <text evidence="5">The sequence shown here is derived from an EMBL/GenBank/DDBJ whole genome shotgun (WGS) entry which is preliminary data.</text>
</comment>
<dbReference type="NCBIfam" id="NF009726">
    <property type="entry name" value="PRK13253.1"/>
    <property type="match status" value="1"/>
</dbReference>
<dbReference type="NCBIfam" id="TIGR01608">
    <property type="entry name" value="citD"/>
    <property type="match status" value="1"/>
</dbReference>
<evidence type="ECO:0000256" key="1">
    <source>
        <dbReference type="ARBA" id="ARBA00004496"/>
    </source>
</evidence>
<reference evidence="5" key="1">
    <citation type="journal article" date="2022" name="Int. J. Syst. Evol. Microbiol.">
        <title>Prevotella lacticifex sp. nov., isolated from the rumen of cows.</title>
        <authorList>
            <person name="Shinkai T."/>
            <person name="Ikeyama N."/>
            <person name="Kumagai M."/>
            <person name="Ohmori H."/>
            <person name="Sakamoto M."/>
            <person name="Ohkuma M."/>
            <person name="Mitsumori M."/>
        </authorList>
    </citation>
    <scope>NUCLEOTIDE SEQUENCE</scope>
    <source>
        <strain evidence="5">R5076</strain>
    </source>
</reference>
<dbReference type="RefSeq" id="WP_223928272.1">
    <property type="nucleotide sequence ID" value="NZ_BPTU01000004.1"/>
</dbReference>
<keyword evidence="2" id="KW-0963">Cytoplasm</keyword>
<dbReference type="InterPro" id="IPR023439">
    <property type="entry name" value="Mal_deCO2ase/Cit_lyase_ACP"/>
</dbReference>
<evidence type="ECO:0000256" key="3">
    <source>
        <dbReference type="ARBA" id="ARBA00022553"/>
    </source>
</evidence>
<keyword evidence="6" id="KW-1185">Reference proteome</keyword>